<reference evidence="1 2" key="1">
    <citation type="journal article" date="2018" name="Appl. Microbiol. Biotechnol.">
        <title>Co-cultivation of the strictly anaerobic methanogen Methanosarcina barkeri with aerobic methanotrophs in an oxygen-limited membrane bioreactor.</title>
        <authorList>
            <person name="In 't Zandt M.H."/>
            <person name="van den Bosch T.J.M."/>
            <person name="Rijkers R."/>
            <person name="van Kessel M.A.H.J."/>
            <person name="Jetten M.S.M."/>
            <person name="Welte C.U."/>
        </authorList>
    </citation>
    <scope>NUCLEOTIDE SEQUENCE [LARGE SCALE GENOMIC DNA]</scope>
    <source>
        <strain evidence="1 2">DSM 17706</strain>
    </source>
</reference>
<comment type="caution">
    <text evidence="1">The sequence shown here is derived from an EMBL/GenBank/DDBJ whole genome shotgun (WGS) entry which is preliminary data.</text>
</comment>
<evidence type="ECO:0008006" key="3">
    <source>
        <dbReference type="Google" id="ProtNLM"/>
    </source>
</evidence>
<sequence>MNDLTRESDLVDFGELSPAVNELLQKGVLAYRSDKARADELFREALELSPHELPAYYCLYKIHTYMGNLEVAWIVANQGLEEALRQCGWPLDPHSWPLKETAPGSPEHFALYTLKALSFIQLKRGNKPKAMENLDILRVLDPKGYVGWTVIYELAQGVA</sequence>
<organism evidence="1 2">
    <name type="scientific">Methylosinus sporium</name>
    <dbReference type="NCBI Taxonomy" id="428"/>
    <lineage>
        <taxon>Bacteria</taxon>
        <taxon>Pseudomonadati</taxon>
        <taxon>Pseudomonadota</taxon>
        <taxon>Alphaproteobacteria</taxon>
        <taxon>Hyphomicrobiales</taxon>
        <taxon>Methylocystaceae</taxon>
        <taxon>Methylosinus</taxon>
    </lineage>
</organism>
<dbReference type="AlphaFoldDB" id="A0A2U1SQF0"/>
<keyword evidence="2" id="KW-1185">Reference proteome</keyword>
<dbReference type="Gene3D" id="1.25.40.10">
    <property type="entry name" value="Tetratricopeptide repeat domain"/>
    <property type="match status" value="1"/>
</dbReference>
<gene>
    <name evidence="1" type="ORF">C5689_11250</name>
</gene>
<evidence type="ECO:0000313" key="2">
    <source>
        <dbReference type="Proteomes" id="UP000245137"/>
    </source>
</evidence>
<protein>
    <recommendedName>
        <fullName evidence="3">Tetratricopeptide repeat protein</fullName>
    </recommendedName>
</protein>
<dbReference type="Proteomes" id="UP000245137">
    <property type="component" value="Unassembled WGS sequence"/>
</dbReference>
<dbReference type="RefSeq" id="WP_108917366.1">
    <property type="nucleotide sequence ID" value="NZ_BGJY01000001.1"/>
</dbReference>
<dbReference type="OrthoDB" id="7359089at2"/>
<evidence type="ECO:0000313" key="1">
    <source>
        <dbReference type="EMBL" id="PWB93844.1"/>
    </source>
</evidence>
<name>A0A2U1SQF0_METSR</name>
<proteinExistence type="predicted"/>
<accession>A0A2U1SQF0</accession>
<dbReference type="EMBL" id="PUIV01000015">
    <property type="protein sequence ID" value="PWB93844.1"/>
    <property type="molecule type" value="Genomic_DNA"/>
</dbReference>
<dbReference type="InterPro" id="IPR011990">
    <property type="entry name" value="TPR-like_helical_dom_sf"/>
</dbReference>
<dbReference type="SUPFAM" id="SSF48452">
    <property type="entry name" value="TPR-like"/>
    <property type="match status" value="1"/>
</dbReference>